<feature type="domain" description="HNH nuclease" evidence="1">
    <location>
        <begin position="83"/>
        <end position="138"/>
    </location>
</feature>
<dbReference type="Gene3D" id="1.10.30.50">
    <property type="match status" value="1"/>
</dbReference>
<evidence type="ECO:0000313" key="2">
    <source>
        <dbReference type="EMBL" id="DAD66488.1"/>
    </source>
</evidence>
<protein>
    <submittedName>
        <fullName evidence="2">NinG recombination protein</fullName>
    </submittedName>
</protein>
<organism evidence="2">
    <name type="scientific">Myoviridae sp. ctPuP5</name>
    <dbReference type="NCBI Taxonomy" id="2823543"/>
    <lineage>
        <taxon>Viruses</taxon>
        <taxon>Duplodnaviria</taxon>
        <taxon>Heunggongvirae</taxon>
        <taxon>Uroviricota</taxon>
        <taxon>Caudoviricetes</taxon>
    </lineage>
</organism>
<dbReference type="CDD" id="cd00085">
    <property type="entry name" value="HNHc"/>
    <property type="match status" value="1"/>
</dbReference>
<dbReference type="Pfam" id="PF01844">
    <property type="entry name" value="HNH"/>
    <property type="match status" value="1"/>
</dbReference>
<evidence type="ECO:0000259" key="1">
    <source>
        <dbReference type="SMART" id="SM00507"/>
    </source>
</evidence>
<dbReference type="EMBL" id="BK014662">
    <property type="protein sequence ID" value="DAD66488.1"/>
    <property type="molecule type" value="Genomic_DNA"/>
</dbReference>
<reference evidence="2" key="1">
    <citation type="journal article" date="2021" name="Proc. Natl. Acad. Sci. U.S.A.">
        <title>A Catalog of Tens of Thousands of Viruses from Human Metagenomes Reveals Hidden Associations with Chronic Diseases.</title>
        <authorList>
            <person name="Tisza M.J."/>
            <person name="Buck C.B."/>
        </authorList>
    </citation>
    <scope>NUCLEOTIDE SEQUENCE</scope>
    <source>
        <strain evidence="2">CtPuP5</strain>
    </source>
</reference>
<dbReference type="InterPro" id="IPR003615">
    <property type="entry name" value="HNH_nuc"/>
</dbReference>
<accession>A0A8S5L9A6</accession>
<dbReference type="InterPro" id="IPR002711">
    <property type="entry name" value="HNH"/>
</dbReference>
<dbReference type="GO" id="GO:0003676">
    <property type="term" value="F:nucleic acid binding"/>
    <property type="evidence" value="ECO:0007669"/>
    <property type="project" value="InterPro"/>
</dbReference>
<name>A0A8S5L9A6_9CAUD</name>
<dbReference type="GO" id="GO:0008270">
    <property type="term" value="F:zinc ion binding"/>
    <property type="evidence" value="ECO:0007669"/>
    <property type="project" value="InterPro"/>
</dbReference>
<dbReference type="GO" id="GO:0004519">
    <property type="term" value="F:endonuclease activity"/>
    <property type="evidence" value="ECO:0007669"/>
    <property type="project" value="InterPro"/>
</dbReference>
<sequence>MNISKDELNELITNSISYSEVLRKMGYHEMGGGPWNKLKKKIKEFNIDTSHFKGKSHGTSNTIKYDIDTILIENSPYVNLRSLKKRLIKEKSFEYKCAICGINTWQNKPISLHLDHINGVNNDHRIENLRFLCPNCHSQTDTYCGRNIYK</sequence>
<proteinExistence type="predicted"/>
<dbReference type="SMART" id="SM00507">
    <property type="entry name" value="HNHc"/>
    <property type="match status" value="1"/>
</dbReference>